<reference evidence="1" key="1">
    <citation type="submission" date="2019-08" db="EMBL/GenBank/DDBJ databases">
        <authorList>
            <person name="Kucharzyk K."/>
            <person name="Murdoch R.W."/>
            <person name="Higgins S."/>
            <person name="Loffler F."/>
        </authorList>
    </citation>
    <scope>NUCLEOTIDE SEQUENCE</scope>
</reference>
<protein>
    <submittedName>
        <fullName evidence="1">Uncharacterized protein</fullName>
    </submittedName>
</protein>
<sequence length="124" mass="14049">MRSRVDFPDGIYGYLLFIFLRRKLYHIRMLSVEYPSAVDAFKARDIATLFFAQRASAHISRHKQSSSARGAFYYICAEQPFLGRDAPCICFYSFISDNDGVHALSHLSTLRTNMVAPPTVTSMG</sequence>
<comment type="caution">
    <text evidence="1">The sequence shown here is derived from an EMBL/GenBank/DDBJ whole genome shotgun (WGS) entry which is preliminary data.</text>
</comment>
<gene>
    <name evidence="1" type="ORF">SDC9_181375</name>
</gene>
<proteinExistence type="predicted"/>
<name>A0A645HDN0_9ZZZZ</name>
<evidence type="ECO:0000313" key="1">
    <source>
        <dbReference type="EMBL" id="MPN33883.1"/>
    </source>
</evidence>
<dbReference type="AlphaFoldDB" id="A0A645HDN0"/>
<dbReference type="EMBL" id="VSSQ01086608">
    <property type="protein sequence ID" value="MPN33883.1"/>
    <property type="molecule type" value="Genomic_DNA"/>
</dbReference>
<organism evidence="1">
    <name type="scientific">bioreactor metagenome</name>
    <dbReference type="NCBI Taxonomy" id="1076179"/>
    <lineage>
        <taxon>unclassified sequences</taxon>
        <taxon>metagenomes</taxon>
        <taxon>ecological metagenomes</taxon>
    </lineage>
</organism>
<accession>A0A645HDN0</accession>